<reference evidence="3 4" key="1">
    <citation type="submission" date="2015-05" db="EMBL/GenBank/DDBJ databases">
        <title>Genome sequencing and analysis of members of genus Stenotrophomonas.</title>
        <authorList>
            <person name="Patil P.P."/>
            <person name="Midha S."/>
            <person name="Patil P.B."/>
        </authorList>
    </citation>
    <scope>NUCLEOTIDE SEQUENCE [LARGE SCALE GENOMIC DNA]</scope>
    <source>
        <strain evidence="3 4">DSM 24757</strain>
    </source>
</reference>
<dbReference type="PROSITE" id="PS51332">
    <property type="entry name" value="B12_BINDING"/>
    <property type="match status" value="1"/>
</dbReference>
<protein>
    <recommendedName>
        <fullName evidence="5">MerR family transcriptional regulator</fullName>
    </recommendedName>
</protein>
<comment type="caution">
    <text evidence="3">The sequence shown here is derived from an EMBL/GenBank/DDBJ whole genome shotgun (WGS) entry which is preliminary data.</text>
</comment>
<evidence type="ECO:0008006" key="5">
    <source>
        <dbReference type="Google" id="ProtNLM"/>
    </source>
</evidence>
<dbReference type="SUPFAM" id="SSF52242">
    <property type="entry name" value="Cobalamin (vitamin B12)-binding domain"/>
    <property type="match status" value="1"/>
</dbReference>
<dbReference type="Gene3D" id="3.40.50.280">
    <property type="entry name" value="Cobalamin-binding domain"/>
    <property type="match status" value="1"/>
</dbReference>
<dbReference type="InterPro" id="IPR006158">
    <property type="entry name" value="Cobalamin-bd"/>
</dbReference>
<evidence type="ECO:0000259" key="2">
    <source>
        <dbReference type="PROSITE" id="PS51332"/>
    </source>
</evidence>
<dbReference type="GO" id="GO:0046872">
    <property type="term" value="F:metal ion binding"/>
    <property type="evidence" value="ECO:0007669"/>
    <property type="project" value="InterPro"/>
</dbReference>
<organism evidence="3 4">
    <name type="scientific">Stenotrophomonas ginsengisoli</name>
    <dbReference type="NCBI Taxonomy" id="336566"/>
    <lineage>
        <taxon>Bacteria</taxon>
        <taxon>Pseudomonadati</taxon>
        <taxon>Pseudomonadota</taxon>
        <taxon>Gammaproteobacteria</taxon>
        <taxon>Lysobacterales</taxon>
        <taxon>Lysobacteraceae</taxon>
        <taxon>Stenotrophomonas</taxon>
    </lineage>
</organism>
<feature type="domain" description="B12-binding" evidence="2">
    <location>
        <begin position="171"/>
        <end position="291"/>
    </location>
</feature>
<dbReference type="PROSITE" id="PS50937">
    <property type="entry name" value="HTH_MERR_2"/>
    <property type="match status" value="1"/>
</dbReference>
<dbReference type="InterPro" id="IPR009061">
    <property type="entry name" value="DNA-bd_dom_put_sf"/>
</dbReference>
<dbReference type="Pfam" id="PF02607">
    <property type="entry name" value="B12-binding_2"/>
    <property type="match status" value="1"/>
</dbReference>
<dbReference type="Pfam" id="PF13411">
    <property type="entry name" value="MerR_1"/>
    <property type="match status" value="1"/>
</dbReference>
<dbReference type="InterPro" id="IPR003759">
    <property type="entry name" value="Cbl-bd_cap"/>
</dbReference>
<feature type="domain" description="HTH merR-type" evidence="1">
    <location>
        <begin position="1"/>
        <end position="70"/>
    </location>
</feature>
<dbReference type="Proteomes" id="UP000050956">
    <property type="component" value="Unassembled WGS sequence"/>
</dbReference>
<keyword evidence="4" id="KW-1185">Reference proteome</keyword>
<dbReference type="Gene3D" id="1.10.1660.10">
    <property type="match status" value="1"/>
</dbReference>
<dbReference type="GO" id="GO:0006355">
    <property type="term" value="P:regulation of DNA-templated transcription"/>
    <property type="evidence" value="ECO:0007669"/>
    <property type="project" value="InterPro"/>
</dbReference>
<gene>
    <name evidence="3" type="ORF">ABB30_00235</name>
</gene>
<accession>A0A0R0DNE9</accession>
<dbReference type="SUPFAM" id="SSF46955">
    <property type="entry name" value="Putative DNA-binding domain"/>
    <property type="match status" value="1"/>
</dbReference>
<dbReference type="EMBL" id="LDJM01000002">
    <property type="protein sequence ID" value="KRG79588.1"/>
    <property type="molecule type" value="Genomic_DNA"/>
</dbReference>
<dbReference type="Gene3D" id="1.10.1240.10">
    <property type="entry name" value="Methionine synthase domain"/>
    <property type="match status" value="1"/>
</dbReference>
<evidence type="ECO:0000259" key="1">
    <source>
        <dbReference type="PROSITE" id="PS50937"/>
    </source>
</evidence>
<dbReference type="RefSeq" id="WP_057636234.1">
    <property type="nucleotide sequence ID" value="NZ_LDJM01000002.1"/>
</dbReference>
<sequence length="291" mass="31544">MYSVKATAGLTGLTPETLRAWERRYAAVVPHRDDKGRRSYDAAMLQRLTLLYRLTDRGHAISRLAALDDAALQGLLEDSRQLAYGAVDDLPGRMLDAIADYQVDVFDRELTVAIATLPLSVLIGRLVNPLLHEVGVRWADGRLAIAQERLVSSLLQARLLSILNQHPREHKARVLFATLPGEQHQLGLIGAALQAFDAGVPVLYLGAELPAVELARVANRVQAAAVAISSIYPAHAGQVLDELRSLDAALHADIPVWLGGANAAYLGEELALPRLRVIGSADALRHLALRV</sequence>
<dbReference type="InterPro" id="IPR000551">
    <property type="entry name" value="MerR-type_HTH_dom"/>
</dbReference>
<dbReference type="AlphaFoldDB" id="A0A0R0DNE9"/>
<evidence type="ECO:0000313" key="4">
    <source>
        <dbReference type="Proteomes" id="UP000050956"/>
    </source>
</evidence>
<dbReference type="PATRIC" id="fig|336566.3.peg.1011"/>
<dbReference type="CDD" id="cd01104">
    <property type="entry name" value="HTH_MlrA-CarA"/>
    <property type="match status" value="1"/>
</dbReference>
<dbReference type="GO" id="GO:0031419">
    <property type="term" value="F:cobalamin binding"/>
    <property type="evidence" value="ECO:0007669"/>
    <property type="project" value="InterPro"/>
</dbReference>
<name>A0A0R0DNE9_9GAMM</name>
<dbReference type="GO" id="GO:0003677">
    <property type="term" value="F:DNA binding"/>
    <property type="evidence" value="ECO:0007669"/>
    <property type="project" value="InterPro"/>
</dbReference>
<dbReference type="Pfam" id="PF02310">
    <property type="entry name" value="B12-binding"/>
    <property type="match status" value="1"/>
</dbReference>
<dbReference type="InterPro" id="IPR036594">
    <property type="entry name" value="Meth_synthase_dom"/>
</dbReference>
<evidence type="ECO:0000313" key="3">
    <source>
        <dbReference type="EMBL" id="KRG79588.1"/>
    </source>
</evidence>
<proteinExistence type="predicted"/>
<dbReference type="CDD" id="cd02065">
    <property type="entry name" value="B12-binding_like"/>
    <property type="match status" value="1"/>
</dbReference>
<dbReference type="InterPro" id="IPR036724">
    <property type="entry name" value="Cobalamin-bd_sf"/>
</dbReference>
<dbReference type="SMART" id="SM00422">
    <property type="entry name" value="HTH_MERR"/>
    <property type="match status" value="1"/>
</dbReference>
<dbReference type="STRING" id="336566.ABB30_00235"/>